<evidence type="ECO:0000313" key="2">
    <source>
        <dbReference type="Proteomes" id="UP000317624"/>
    </source>
</evidence>
<organism evidence="1 2">
    <name type="scientific">Hymenobacter setariae</name>
    <dbReference type="NCBI Taxonomy" id="2594794"/>
    <lineage>
        <taxon>Bacteria</taxon>
        <taxon>Pseudomonadati</taxon>
        <taxon>Bacteroidota</taxon>
        <taxon>Cytophagia</taxon>
        <taxon>Cytophagales</taxon>
        <taxon>Hymenobacteraceae</taxon>
        <taxon>Hymenobacter</taxon>
    </lineage>
</organism>
<dbReference type="Proteomes" id="UP000317624">
    <property type="component" value="Unassembled WGS sequence"/>
</dbReference>
<evidence type="ECO:0000313" key="1">
    <source>
        <dbReference type="EMBL" id="TVT38336.1"/>
    </source>
</evidence>
<dbReference type="RefSeq" id="WP_144851106.1">
    <property type="nucleotide sequence ID" value="NZ_VMRJ01000005.1"/>
</dbReference>
<dbReference type="SUPFAM" id="SSF48452">
    <property type="entry name" value="TPR-like"/>
    <property type="match status" value="1"/>
</dbReference>
<sequence length="611" mass="68771">MQQKKHLFSAGRSASKLSRWFLVLALPTACSPLPKMLKQAEAGRRVQVSPTPLTAVGDAVPFEATAKANANHLSKGAVYEVVLTYRYDHDLRLDTVGRLSFAHGEYTYDDSVKGRLVSRSRFTIRNTPRHSPGQLMARGQVRETKPHGKVLRASTETLVARGISDPGRRVVVEDSALALLPEHASNVMSGTRLLPLYFDQGKWFIRSHLGTNIAALEDLIDANQHTQRVLIAAGHSPDSTDAHQPALASKRVKMLLYYYKQRVKGFSYLNKVENIKFDTIAYRRSWELFLNQVQNSVLKPAQQDSVVSIINDTRGSFAQKEKALHKLSYFDYLEEYIYPVLRWGTVAVTYTAPPRYDSEVYLLSKKMVEKQADIEALTPEELRYSATLTPLLAEKQRIYELSAASTANWEAFYNLATVLAMRAAKEPTERVQRAYYHRAAVNFTLAAHRHPTAELFYRAATAHRQAQETLEALQDYDYAIKLGGSRPMLRKIFSDRAALEIQIGQPDQALASLRLAGPSYQNYMNEALLLVQRGGYDAAAAQYTLALDLRPQAAAPHYGLAVAAARRHDENTMAQELRRAVQLDRNLSTQAVEDLEFQEYAQRPAFREALK</sequence>
<protein>
    <submittedName>
        <fullName evidence="1">Tetratricopeptide repeat protein</fullName>
    </submittedName>
</protein>
<dbReference type="EMBL" id="VMRJ01000005">
    <property type="protein sequence ID" value="TVT38336.1"/>
    <property type="molecule type" value="Genomic_DNA"/>
</dbReference>
<dbReference type="AlphaFoldDB" id="A0A558BP88"/>
<name>A0A558BP88_9BACT</name>
<reference evidence="1 2" key="1">
    <citation type="submission" date="2019-07" db="EMBL/GenBank/DDBJ databases">
        <title>Hymenobacter sp. straun FUR1 Genome sequencing and assembly.</title>
        <authorList>
            <person name="Chhetri G."/>
        </authorList>
    </citation>
    <scope>NUCLEOTIDE SEQUENCE [LARGE SCALE GENOMIC DNA]</scope>
    <source>
        <strain evidence="1 2">Fur1</strain>
    </source>
</reference>
<dbReference type="Gene3D" id="1.25.40.10">
    <property type="entry name" value="Tetratricopeptide repeat domain"/>
    <property type="match status" value="2"/>
</dbReference>
<accession>A0A558BP88</accession>
<comment type="caution">
    <text evidence="1">The sequence shown here is derived from an EMBL/GenBank/DDBJ whole genome shotgun (WGS) entry which is preliminary data.</text>
</comment>
<gene>
    <name evidence="1" type="ORF">FNT36_19245</name>
</gene>
<dbReference type="InterPro" id="IPR011990">
    <property type="entry name" value="TPR-like_helical_dom_sf"/>
</dbReference>
<dbReference type="OrthoDB" id="9814944at2"/>
<keyword evidence="2" id="KW-1185">Reference proteome</keyword>
<proteinExistence type="predicted"/>